<evidence type="ECO:0000259" key="7">
    <source>
        <dbReference type="PROSITE" id="PS50893"/>
    </source>
</evidence>
<dbReference type="AlphaFoldDB" id="X1AFU2"/>
<proteinExistence type="predicted"/>
<dbReference type="InterPro" id="IPR003593">
    <property type="entry name" value="AAA+_ATPase"/>
</dbReference>
<feature type="domain" description="ABC transporter" evidence="7">
    <location>
        <begin position="50"/>
        <end position="270"/>
    </location>
</feature>
<organism evidence="8">
    <name type="scientific">marine sediment metagenome</name>
    <dbReference type="NCBI Taxonomy" id="412755"/>
    <lineage>
        <taxon>unclassified sequences</taxon>
        <taxon>metagenomes</taxon>
        <taxon>ecological metagenomes</taxon>
    </lineage>
</organism>
<dbReference type="InterPro" id="IPR003439">
    <property type="entry name" value="ABC_transporter-like_ATP-bd"/>
</dbReference>
<dbReference type="InterPro" id="IPR027417">
    <property type="entry name" value="P-loop_NTPase"/>
</dbReference>
<keyword evidence="5" id="KW-1133">Transmembrane helix</keyword>
<dbReference type="InterPro" id="IPR039421">
    <property type="entry name" value="Type_1_exporter"/>
</dbReference>
<dbReference type="FunFam" id="3.40.50.300:FF:000218">
    <property type="entry name" value="Multidrug ABC transporter ATP-binding protein"/>
    <property type="match status" value="1"/>
</dbReference>
<dbReference type="GO" id="GO:0016887">
    <property type="term" value="F:ATP hydrolysis activity"/>
    <property type="evidence" value="ECO:0007669"/>
    <property type="project" value="InterPro"/>
</dbReference>
<comment type="caution">
    <text evidence="8">The sequence shown here is derived from an EMBL/GenBank/DDBJ whole genome shotgun (WGS) entry which is preliminary data.</text>
</comment>
<keyword evidence="4" id="KW-0067">ATP-binding</keyword>
<evidence type="ECO:0000256" key="2">
    <source>
        <dbReference type="ARBA" id="ARBA00022692"/>
    </source>
</evidence>
<dbReference type="GO" id="GO:0005524">
    <property type="term" value="F:ATP binding"/>
    <property type="evidence" value="ECO:0007669"/>
    <property type="project" value="UniProtKB-KW"/>
</dbReference>
<dbReference type="GO" id="GO:0005743">
    <property type="term" value="C:mitochondrial inner membrane"/>
    <property type="evidence" value="ECO:0007669"/>
    <property type="project" value="TreeGrafter"/>
</dbReference>
<dbReference type="InterPro" id="IPR036640">
    <property type="entry name" value="ABC1_TM_sf"/>
</dbReference>
<dbReference type="SMART" id="SM00382">
    <property type="entry name" value="AAA"/>
    <property type="match status" value="1"/>
</dbReference>
<accession>X1AFU2</accession>
<evidence type="ECO:0000256" key="3">
    <source>
        <dbReference type="ARBA" id="ARBA00022741"/>
    </source>
</evidence>
<dbReference type="GO" id="GO:0090374">
    <property type="term" value="P:oligopeptide export from mitochondrion"/>
    <property type="evidence" value="ECO:0007669"/>
    <property type="project" value="TreeGrafter"/>
</dbReference>
<name>X1AFU2_9ZZZZ</name>
<keyword evidence="3" id="KW-0547">Nucleotide-binding</keyword>
<dbReference type="PANTHER" id="PTHR43394:SF1">
    <property type="entry name" value="ATP-BINDING CASSETTE SUB-FAMILY B MEMBER 10, MITOCHONDRIAL"/>
    <property type="match status" value="1"/>
</dbReference>
<evidence type="ECO:0000256" key="1">
    <source>
        <dbReference type="ARBA" id="ARBA00004141"/>
    </source>
</evidence>
<comment type="subcellular location">
    <subcellularLocation>
        <location evidence="1">Membrane</location>
        <topology evidence="1">Multi-pass membrane protein</topology>
    </subcellularLocation>
</comment>
<gene>
    <name evidence="8" type="ORF">S01H4_17073</name>
</gene>
<dbReference type="Gene3D" id="1.20.1560.10">
    <property type="entry name" value="ABC transporter type 1, transmembrane domain"/>
    <property type="match status" value="1"/>
</dbReference>
<protein>
    <recommendedName>
        <fullName evidence="7">ABC transporter domain-containing protein</fullName>
    </recommendedName>
</protein>
<evidence type="ECO:0000256" key="6">
    <source>
        <dbReference type="ARBA" id="ARBA00023136"/>
    </source>
</evidence>
<dbReference type="PROSITE" id="PS50893">
    <property type="entry name" value="ABC_TRANSPORTER_2"/>
    <property type="match status" value="1"/>
</dbReference>
<dbReference type="InterPro" id="IPR017871">
    <property type="entry name" value="ABC_transporter-like_CS"/>
</dbReference>
<dbReference type="PANTHER" id="PTHR43394">
    <property type="entry name" value="ATP-DEPENDENT PERMEASE MDL1, MITOCHONDRIAL"/>
    <property type="match status" value="1"/>
</dbReference>
<dbReference type="Pfam" id="PF00005">
    <property type="entry name" value="ABC_tran"/>
    <property type="match status" value="1"/>
</dbReference>
<evidence type="ECO:0000256" key="5">
    <source>
        <dbReference type="ARBA" id="ARBA00022989"/>
    </source>
</evidence>
<evidence type="ECO:0000256" key="4">
    <source>
        <dbReference type="ARBA" id="ARBA00022840"/>
    </source>
</evidence>
<keyword evidence="2" id="KW-0812">Transmembrane</keyword>
<dbReference type="EMBL" id="BART01007508">
    <property type="protein sequence ID" value="GAG58941.1"/>
    <property type="molecule type" value="Genomic_DNA"/>
</dbReference>
<dbReference type="Gene3D" id="3.40.50.300">
    <property type="entry name" value="P-loop containing nucleotide triphosphate hydrolases"/>
    <property type="match status" value="1"/>
</dbReference>
<dbReference type="SUPFAM" id="SSF52540">
    <property type="entry name" value="P-loop containing nucleoside triphosphate hydrolases"/>
    <property type="match status" value="1"/>
</dbReference>
<sequence>MQPIKRIGEANSKIQRGLGAAKRIFEILDTEEKVKEYPDSITLPGFTKHIRFRNISFSYDSEIPVLNDINLEVKAGQIVAIAGPSGAGKSTIINLIPRFYDPTSGAIEIDGVDIRKFSLKSLREAIGLVTQETILFNDTIFNNVAYGRSKISRKQVIKVSKAANAHYFIEKLPNGYNTIIGERGASLSGGERQRIAIARALLKDPPILVLDEATSALDAESQLQVQEAIHKLMEGRTTIVIAHRLSTIKDADLIYVVEKGTIVDYGKHGN</sequence>
<dbReference type="PROSITE" id="PS00211">
    <property type="entry name" value="ABC_TRANSPORTER_1"/>
    <property type="match status" value="1"/>
</dbReference>
<reference evidence="8" key="1">
    <citation type="journal article" date="2014" name="Front. Microbiol.">
        <title>High frequency of phylogenetically diverse reductive dehalogenase-homologous genes in deep subseafloor sedimentary metagenomes.</title>
        <authorList>
            <person name="Kawai M."/>
            <person name="Futagami T."/>
            <person name="Toyoda A."/>
            <person name="Takaki Y."/>
            <person name="Nishi S."/>
            <person name="Hori S."/>
            <person name="Arai W."/>
            <person name="Tsubouchi T."/>
            <person name="Morono Y."/>
            <person name="Uchiyama I."/>
            <person name="Ito T."/>
            <person name="Fujiyama A."/>
            <person name="Inagaki F."/>
            <person name="Takami H."/>
        </authorList>
    </citation>
    <scope>NUCLEOTIDE SEQUENCE</scope>
    <source>
        <strain evidence="8">Expedition CK06-06</strain>
    </source>
</reference>
<dbReference type="GO" id="GO:0015421">
    <property type="term" value="F:ABC-type oligopeptide transporter activity"/>
    <property type="evidence" value="ECO:0007669"/>
    <property type="project" value="TreeGrafter"/>
</dbReference>
<keyword evidence="6" id="KW-0472">Membrane</keyword>
<evidence type="ECO:0000313" key="8">
    <source>
        <dbReference type="EMBL" id="GAG58941.1"/>
    </source>
</evidence>